<dbReference type="InterPro" id="IPR050574">
    <property type="entry name" value="HPF/YfiA_ribosome-assoc"/>
</dbReference>
<dbReference type="AlphaFoldDB" id="H0UIL3"/>
<reference evidence="4 5" key="1">
    <citation type="submission" date="2011-11" db="EMBL/GenBank/DDBJ databases">
        <title>The Noncontiguous Finished genome of Jonquetella anthropi DSM 22815.</title>
        <authorList>
            <consortium name="US DOE Joint Genome Institute (JGI-PGF)"/>
            <person name="Lucas S."/>
            <person name="Copeland A."/>
            <person name="Lapidus A."/>
            <person name="Glavina del Rio T."/>
            <person name="Dalin E."/>
            <person name="Tice H."/>
            <person name="Bruce D."/>
            <person name="Goodwin L."/>
            <person name="Pitluck S."/>
            <person name="Peters L."/>
            <person name="Mikhailova N."/>
            <person name="Held B."/>
            <person name="Kyrpides N."/>
            <person name="Mavromatis K."/>
            <person name="Ivanova N."/>
            <person name="Markowitz V."/>
            <person name="Cheng J.-F."/>
            <person name="Hugenholtz P."/>
            <person name="Woyke T."/>
            <person name="Wu D."/>
            <person name="Gronow S."/>
            <person name="Wellnitz S."/>
            <person name="Brambilla E."/>
            <person name="Klenk H.-P."/>
            <person name="Eisen J.A."/>
        </authorList>
    </citation>
    <scope>NUCLEOTIDE SEQUENCE [LARGE SCALE GENOMIC DNA]</scope>
    <source>
        <strain evidence="4 5">DSM 22815</strain>
    </source>
</reference>
<dbReference type="Pfam" id="PF02482">
    <property type="entry name" value="Ribosomal_S30AE"/>
    <property type="match status" value="1"/>
</dbReference>
<organism evidence="4 5">
    <name type="scientific">Jonquetella anthropi DSM 22815</name>
    <dbReference type="NCBI Taxonomy" id="885272"/>
    <lineage>
        <taxon>Bacteria</taxon>
        <taxon>Thermotogati</taxon>
        <taxon>Synergistota</taxon>
        <taxon>Synergistia</taxon>
        <taxon>Synergistales</taxon>
        <taxon>Dethiosulfovibrionaceae</taxon>
        <taxon>Jonquetella</taxon>
    </lineage>
</organism>
<gene>
    <name evidence="2" type="primary">hpf</name>
    <name evidence="4" type="ORF">JonanDRAFT_1394</name>
</gene>
<dbReference type="STRING" id="885272.JonanDRAFT_1394"/>
<name>H0UIL3_9BACT</name>
<dbReference type="NCBIfam" id="TIGR00741">
    <property type="entry name" value="yfiA"/>
    <property type="match status" value="1"/>
</dbReference>
<proteinExistence type="inferred from homology"/>
<dbReference type="Pfam" id="PF16321">
    <property type="entry name" value="Ribosom_S30AE_C"/>
    <property type="match status" value="1"/>
</dbReference>
<dbReference type="GO" id="GO:0045900">
    <property type="term" value="P:negative regulation of translational elongation"/>
    <property type="evidence" value="ECO:0007669"/>
    <property type="project" value="TreeGrafter"/>
</dbReference>
<dbReference type="HOGENOM" id="CLU_071472_0_3_0"/>
<protein>
    <recommendedName>
        <fullName evidence="2">Ribosome hibernation promoting factor</fullName>
        <shortName evidence="2">HPF</shortName>
    </recommendedName>
</protein>
<sequence length="182" mass="20829">MDIRFTTHNAKIPAEMKEYMEGKLGRMEKFFSRILDMQVAVKTDKKDFVTVEITADANGVVLRGEQRDPDLRKAFDLALKVLERRIRRHKEYLIDRAQLKAHDVSFGYEDTAAQAEPESSYSGVRIEREKVVEPHPMTAKEAALQMELLGHSFFIFVDTDSGHPALVYRREAGGYGLLKIRA</sequence>
<dbReference type="HAMAP" id="MF_00839">
    <property type="entry name" value="HPF"/>
    <property type="match status" value="1"/>
</dbReference>
<evidence type="ECO:0000313" key="5">
    <source>
        <dbReference type="Proteomes" id="UP000003806"/>
    </source>
</evidence>
<evidence type="ECO:0000256" key="2">
    <source>
        <dbReference type="HAMAP-Rule" id="MF_00839"/>
    </source>
</evidence>
<keyword evidence="1 2" id="KW-0810">Translation regulation</keyword>
<dbReference type="Gene3D" id="3.30.160.100">
    <property type="entry name" value="Ribosome hibernation promotion factor-like"/>
    <property type="match status" value="1"/>
</dbReference>
<dbReference type="PANTHER" id="PTHR33231:SF1">
    <property type="entry name" value="30S RIBOSOMAL PROTEIN"/>
    <property type="match status" value="1"/>
</dbReference>
<dbReference type="InterPro" id="IPR036567">
    <property type="entry name" value="RHF-like"/>
</dbReference>
<comment type="similarity">
    <text evidence="2">Belongs to the HPF/YfiA ribosome-associated protein family. Long HPF subfamily.</text>
</comment>
<evidence type="ECO:0000259" key="3">
    <source>
        <dbReference type="Pfam" id="PF16321"/>
    </source>
</evidence>
<keyword evidence="2" id="KW-0963">Cytoplasm</keyword>
<evidence type="ECO:0000313" key="4">
    <source>
        <dbReference type="EMBL" id="EHM13758.1"/>
    </source>
</evidence>
<dbReference type="PANTHER" id="PTHR33231">
    <property type="entry name" value="30S RIBOSOMAL PROTEIN"/>
    <property type="match status" value="1"/>
</dbReference>
<dbReference type="InterPro" id="IPR003489">
    <property type="entry name" value="RHF/RaiA"/>
</dbReference>
<dbReference type="GO" id="GO:0022627">
    <property type="term" value="C:cytosolic small ribosomal subunit"/>
    <property type="evidence" value="ECO:0007669"/>
    <property type="project" value="TreeGrafter"/>
</dbReference>
<dbReference type="eggNOG" id="COG1544">
    <property type="taxonomic scope" value="Bacteria"/>
</dbReference>
<comment type="function">
    <text evidence="2">Required for dimerization of active 70S ribosomes into 100S ribosomes in stationary phase; 100S ribosomes are translationally inactive and sometimes present during exponential growth.</text>
</comment>
<dbReference type="InterPro" id="IPR034694">
    <property type="entry name" value="HPF_long/plastid"/>
</dbReference>
<evidence type="ECO:0000256" key="1">
    <source>
        <dbReference type="ARBA" id="ARBA00022845"/>
    </source>
</evidence>
<comment type="subunit">
    <text evidence="2">Interacts with 100S ribosomes.</text>
</comment>
<dbReference type="SUPFAM" id="SSF69754">
    <property type="entry name" value="Ribosome binding protein Y (YfiA homologue)"/>
    <property type="match status" value="1"/>
</dbReference>
<dbReference type="Proteomes" id="UP000003806">
    <property type="component" value="Chromosome"/>
</dbReference>
<feature type="domain" description="Sigma 54 modulation/S30EA ribosomal protein C-terminal" evidence="3">
    <location>
        <begin position="125"/>
        <end position="177"/>
    </location>
</feature>
<dbReference type="Gene3D" id="3.30.505.50">
    <property type="entry name" value="Sigma 54 modulation/S30EA ribosomal protein, C-terminal domain"/>
    <property type="match status" value="1"/>
</dbReference>
<dbReference type="GO" id="GO:0043024">
    <property type="term" value="F:ribosomal small subunit binding"/>
    <property type="evidence" value="ECO:0007669"/>
    <property type="project" value="TreeGrafter"/>
</dbReference>
<dbReference type="CDD" id="cd00552">
    <property type="entry name" value="RaiA"/>
    <property type="match status" value="1"/>
</dbReference>
<dbReference type="InterPro" id="IPR032528">
    <property type="entry name" value="Ribosom_S30AE_C"/>
</dbReference>
<comment type="subcellular location">
    <subcellularLocation>
        <location evidence="2">Cytoplasm</location>
    </subcellularLocation>
</comment>
<accession>H0UIL3</accession>
<dbReference type="EMBL" id="CM001376">
    <property type="protein sequence ID" value="EHM13758.1"/>
    <property type="molecule type" value="Genomic_DNA"/>
</dbReference>
<dbReference type="InterPro" id="IPR038416">
    <property type="entry name" value="Ribosom_S30AE_C_sf"/>
</dbReference>
<keyword evidence="5" id="KW-1185">Reference proteome</keyword>